<evidence type="ECO:0000256" key="6">
    <source>
        <dbReference type="SAM" id="MobiDB-lite"/>
    </source>
</evidence>
<dbReference type="GO" id="GO:0008270">
    <property type="term" value="F:zinc ion binding"/>
    <property type="evidence" value="ECO:0007669"/>
    <property type="project" value="UniProtKB-KW"/>
</dbReference>
<gene>
    <name evidence="8" type="ORF">CRENBAI_023166</name>
</gene>
<evidence type="ECO:0000256" key="3">
    <source>
        <dbReference type="ARBA" id="ARBA00022771"/>
    </source>
</evidence>
<keyword evidence="1" id="KW-0479">Metal-binding</keyword>
<feature type="region of interest" description="Disordered" evidence="6">
    <location>
        <begin position="104"/>
        <end position="134"/>
    </location>
</feature>
<keyword evidence="4" id="KW-0862">Zinc</keyword>
<accession>A0AAV9RES5</accession>
<evidence type="ECO:0000259" key="7">
    <source>
        <dbReference type="PROSITE" id="PS50157"/>
    </source>
</evidence>
<feature type="domain" description="C2H2-type" evidence="7">
    <location>
        <begin position="221"/>
        <end position="249"/>
    </location>
</feature>
<dbReference type="PROSITE" id="PS50157">
    <property type="entry name" value="ZINC_FINGER_C2H2_2"/>
    <property type="match status" value="1"/>
</dbReference>
<dbReference type="FunFam" id="3.30.160.60:FF:000100">
    <property type="entry name" value="Zinc finger 45-like"/>
    <property type="match status" value="1"/>
</dbReference>
<dbReference type="InterPro" id="IPR036236">
    <property type="entry name" value="Znf_C2H2_sf"/>
</dbReference>
<comment type="caution">
    <text evidence="8">The sequence shown here is derived from an EMBL/GenBank/DDBJ whole genome shotgun (WGS) entry which is preliminary data.</text>
</comment>
<evidence type="ECO:0000256" key="2">
    <source>
        <dbReference type="ARBA" id="ARBA00022737"/>
    </source>
</evidence>
<dbReference type="Proteomes" id="UP001311232">
    <property type="component" value="Unassembled WGS sequence"/>
</dbReference>
<dbReference type="InterPro" id="IPR013087">
    <property type="entry name" value="Znf_C2H2_type"/>
</dbReference>
<dbReference type="Gene3D" id="3.30.160.60">
    <property type="entry name" value="Classic Zinc Finger"/>
    <property type="match status" value="1"/>
</dbReference>
<feature type="region of interest" description="Disordered" evidence="6">
    <location>
        <begin position="161"/>
        <end position="186"/>
    </location>
</feature>
<feature type="compositionally biased region" description="Basic and acidic residues" evidence="6">
    <location>
        <begin position="1"/>
        <end position="22"/>
    </location>
</feature>
<name>A0AAV9RES5_9TELE</name>
<evidence type="ECO:0000256" key="4">
    <source>
        <dbReference type="ARBA" id="ARBA00022833"/>
    </source>
</evidence>
<feature type="compositionally biased region" description="Polar residues" evidence="6">
    <location>
        <begin position="112"/>
        <end position="133"/>
    </location>
</feature>
<reference evidence="8 9" key="1">
    <citation type="submission" date="2021-06" db="EMBL/GenBank/DDBJ databases">
        <authorList>
            <person name="Palmer J.M."/>
        </authorList>
    </citation>
    <scope>NUCLEOTIDE SEQUENCE [LARGE SCALE GENOMIC DNA]</scope>
    <source>
        <strain evidence="8 9">MEX-2019</strain>
        <tissue evidence="8">Muscle</tissue>
    </source>
</reference>
<dbReference type="EMBL" id="JAHHUM010002024">
    <property type="protein sequence ID" value="KAK5607413.1"/>
    <property type="molecule type" value="Genomic_DNA"/>
</dbReference>
<dbReference type="SUPFAM" id="SSF57667">
    <property type="entry name" value="beta-beta-alpha zinc fingers"/>
    <property type="match status" value="1"/>
</dbReference>
<evidence type="ECO:0000256" key="5">
    <source>
        <dbReference type="PROSITE-ProRule" id="PRU00042"/>
    </source>
</evidence>
<organism evidence="8 9">
    <name type="scientific">Crenichthys baileyi</name>
    <name type="common">White River springfish</name>
    <dbReference type="NCBI Taxonomy" id="28760"/>
    <lineage>
        <taxon>Eukaryota</taxon>
        <taxon>Metazoa</taxon>
        <taxon>Chordata</taxon>
        <taxon>Craniata</taxon>
        <taxon>Vertebrata</taxon>
        <taxon>Euteleostomi</taxon>
        <taxon>Actinopterygii</taxon>
        <taxon>Neopterygii</taxon>
        <taxon>Teleostei</taxon>
        <taxon>Neoteleostei</taxon>
        <taxon>Acanthomorphata</taxon>
        <taxon>Ovalentaria</taxon>
        <taxon>Atherinomorphae</taxon>
        <taxon>Cyprinodontiformes</taxon>
        <taxon>Goodeidae</taxon>
        <taxon>Crenichthys</taxon>
    </lineage>
</organism>
<dbReference type="AlphaFoldDB" id="A0AAV9RES5"/>
<sequence length="327" mass="37832">MKEMEYVHQNRSENVALEDKVQKKQLGVRQPQDVGRPQTAEDRHLWGMKDEVSWSLNLGQQDPKPFYIKEEEEELWISQEGDKLLGEDETEYTKFPINVVVKNEDDEEVPESSQLHQSQTDTSEAEPPTSSSFKWIKTEMDGEDWGRLELIWKSDPNNIKLSKHRRAGDSSETEASEEEGHHGYRNWQQPLAVTENQWMGSQLAESGMNSDAGCNAAKKAFSCSECGKQFLDEQSLKRHMRQIILRLAHHQFPLRYKDKLVYIFSDYLAEALRQRQAFHTIRKRLQDAGAMCGFIYPAHLRVTHGSTDKTFSSLRDVEVFAETLQKL</sequence>
<evidence type="ECO:0000313" key="9">
    <source>
        <dbReference type="Proteomes" id="UP001311232"/>
    </source>
</evidence>
<proteinExistence type="predicted"/>
<dbReference type="InterPro" id="IPR042566">
    <property type="entry name" value="L1_C"/>
</dbReference>
<evidence type="ECO:0000256" key="1">
    <source>
        <dbReference type="ARBA" id="ARBA00022723"/>
    </source>
</evidence>
<protein>
    <recommendedName>
        <fullName evidence="7">C2H2-type domain-containing protein</fullName>
    </recommendedName>
</protein>
<dbReference type="Gene3D" id="3.30.250.20">
    <property type="entry name" value="L1 transposable element, C-terminal domain"/>
    <property type="match status" value="1"/>
</dbReference>
<keyword evidence="2" id="KW-0677">Repeat</keyword>
<evidence type="ECO:0000313" key="8">
    <source>
        <dbReference type="EMBL" id="KAK5607413.1"/>
    </source>
</evidence>
<keyword evidence="9" id="KW-1185">Reference proteome</keyword>
<feature type="region of interest" description="Disordered" evidence="6">
    <location>
        <begin position="1"/>
        <end position="44"/>
    </location>
</feature>
<keyword evidence="3 5" id="KW-0863">Zinc-finger</keyword>